<proteinExistence type="predicted"/>
<dbReference type="EMBL" id="JAGSOG010000334">
    <property type="protein sequence ID" value="MBR7838821.1"/>
    <property type="molecule type" value="Genomic_DNA"/>
</dbReference>
<name>A0A941EXJ3_9ACTN</name>
<comment type="caution">
    <text evidence="2">The sequence shown here is derived from an EMBL/GenBank/DDBJ whole genome shotgun (WGS) entry which is preliminary data.</text>
</comment>
<evidence type="ECO:0000313" key="3">
    <source>
        <dbReference type="Proteomes" id="UP000675781"/>
    </source>
</evidence>
<evidence type="ECO:0000256" key="1">
    <source>
        <dbReference type="SAM" id="SignalP"/>
    </source>
</evidence>
<gene>
    <name evidence="2" type="ORF">KDL01_36475</name>
</gene>
<dbReference type="AlphaFoldDB" id="A0A941EXJ3"/>
<evidence type="ECO:0000313" key="2">
    <source>
        <dbReference type="EMBL" id="MBR7838821.1"/>
    </source>
</evidence>
<sequence>MNMRGFGCAVAAVALLSVAGPAALAHAGTRGPVAVAHAATAGPCDAKLLASFRADDAVQSAQDGLTAAQQALKGADYSAKILQAADTSIREGILALPWTKGSLRAQLNLGQAVRTYKSLYLKAVYSGSATSAGDPSAAAQSLTVAARKLIEDAKAGSDQGSIFVMRLLTQGAGDMRAVYPLFVTIPARKADLAQATQQADKVQSGVSVARTALETCLQNAAGKS</sequence>
<organism evidence="2 3">
    <name type="scientific">Actinospica durhamensis</name>
    <dbReference type="NCBI Taxonomy" id="1508375"/>
    <lineage>
        <taxon>Bacteria</taxon>
        <taxon>Bacillati</taxon>
        <taxon>Actinomycetota</taxon>
        <taxon>Actinomycetes</taxon>
        <taxon>Catenulisporales</taxon>
        <taxon>Actinospicaceae</taxon>
        <taxon>Actinospica</taxon>
    </lineage>
</organism>
<protein>
    <submittedName>
        <fullName evidence="2">Uncharacterized protein</fullName>
    </submittedName>
</protein>
<feature type="chain" id="PRO_5038394999" evidence="1">
    <location>
        <begin position="28"/>
        <end position="224"/>
    </location>
</feature>
<feature type="signal peptide" evidence="1">
    <location>
        <begin position="1"/>
        <end position="27"/>
    </location>
</feature>
<keyword evidence="3" id="KW-1185">Reference proteome</keyword>
<dbReference type="Proteomes" id="UP000675781">
    <property type="component" value="Unassembled WGS sequence"/>
</dbReference>
<keyword evidence="1" id="KW-0732">Signal</keyword>
<accession>A0A941EXJ3</accession>
<dbReference type="RefSeq" id="WP_212533271.1">
    <property type="nucleotide sequence ID" value="NZ_JAGSOG010000334.1"/>
</dbReference>
<reference evidence="2" key="1">
    <citation type="submission" date="2021-04" db="EMBL/GenBank/DDBJ databases">
        <title>Genome based classification of Actinospica acidithermotolerans sp. nov., an actinobacterium isolated from an Indonesian hot spring.</title>
        <authorList>
            <person name="Kusuma A.B."/>
            <person name="Putra K.E."/>
            <person name="Nafisah S."/>
            <person name="Loh J."/>
            <person name="Nouioui I."/>
            <person name="Goodfellow M."/>
        </authorList>
    </citation>
    <scope>NUCLEOTIDE SEQUENCE</scope>
    <source>
        <strain evidence="2">CSCA 57</strain>
    </source>
</reference>